<accession>A0A6S7H684</accession>
<dbReference type="Pfam" id="PF21787">
    <property type="entry name" value="TNP-like_RNaseH_N"/>
    <property type="match status" value="1"/>
</dbReference>
<dbReference type="AlphaFoldDB" id="A0A6S7H684"/>
<dbReference type="InterPro" id="IPR048365">
    <property type="entry name" value="TNP-like_RNaseH_N"/>
</dbReference>
<dbReference type="OrthoDB" id="6141491at2759"/>
<reference evidence="2" key="1">
    <citation type="submission" date="2020-04" db="EMBL/GenBank/DDBJ databases">
        <authorList>
            <person name="Alioto T."/>
            <person name="Alioto T."/>
            <person name="Gomez Garrido J."/>
        </authorList>
    </citation>
    <scope>NUCLEOTIDE SEQUENCE</scope>
    <source>
        <strain evidence="2">A484AB</strain>
    </source>
</reference>
<evidence type="ECO:0000313" key="3">
    <source>
        <dbReference type="Proteomes" id="UP001152795"/>
    </source>
</evidence>
<comment type="caution">
    <text evidence="2">The sequence shown here is derived from an EMBL/GenBank/DDBJ whole genome shotgun (WGS) entry which is preliminary data.</text>
</comment>
<organism evidence="2 3">
    <name type="scientific">Paramuricea clavata</name>
    <name type="common">Red gorgonian</name>
    <name type="synonym">Violescent sea-whip</name>
    <dbReference type="NCBI Taxonomy" id="317549"/>
    <lineage>
        <taxon>Eukaryota</taxon>
        <taxon>Metazoa</taxon>
        <taxon>Cnidaria</taxon>
        <taxon>Anthozoa</taxon>
        <taxon>Octocorallia</taxon>
        <taxon>Malacalcyonacea</taxon>
        <taxon>Plexauridae</taxon>
        <taxon>Paramuricea</taxon>
    </lineage>
</organism>
<feature type="domain" description="Transposable element P transposase-like RNase H" evidence="1">
    <location>
        <begin position="408"/>
        <end position="546"/>
    </location>
</feature>
<dbReference type="EMBL" id="CACRXK020003321">
    <property type="protein sequence ID" value="CAB3998309.1"/>
    <property type="molecule type" value="Genomic_DNA"/>
</dbReference>
<keyword evidence="3" id="KW-1185">Reference proteome</keyword>
<evidence type="ECO:0000259" key="1">
    <source>
        <dbReference type="Pfam" id="PF21787"/>
    </source>
</evidence>
<proteinExistence type="predicted"/>
<gene>
    <name evidence="2" type="ORF">PACLA_8A040831</name>
</gene>
<name>A0A6S7H684_PARCT</name>
<sequence>MYRLWQTYTVHTPLSSLSTYSLEKAASLPDITDSLRSVLVEKENLPNENELGRIVRGIFQSVKKTQETVKIDGSTKKRWVYSNLVECASQTKLAWSDIITSYSPPKPETSLMCWVQNKCGSDCVQWMIIPSDCTCDGKRLIRELRLYKNSSYEFYVMSQKVSNGSFGHNVETFIPTKEFLDNLFEFCAAVPLCRGFEVDVEKSTHDRHGNIVGSAKRWESTSTDQTSLRHSSKNCCMVLSVTGHSVICKCCANVKFNSFYKTLKPRDVNVDHKRKRESFMTQEELLDKLHEEKKQRINAERREKYAKEKVLEEMKVFHSDDHSDFKTLFDKIEESSLNSEIKLFWEVQRDVLATPNSKGYRWHPKIIRLCLSIWSRSPEAYSQLKASGMLKLPSGRLLSMYKNSVSQKPGLNDDVMQWLLHEADKLNLDSFGREGGLILDEMAIQEDLQLKTANGVSTLVGLVDLGNDNDMMNGAKKVDLASHVLQFVFIGNTGFRFPFAHWPTKEVDPSTLYILFWKAVFWLLKGGINIRYCCADGGEANRSLFKMHFNGKDPVKEKFTVINPYTKEPLFFIMDIAHNVKKLRNNVLKSTHKGTRNLTVEGQPISWKQWVDAFEWDQKTNSLPVHHRLTVNHFELGYATKMRNHLAEQVLNRDMLNLMKVFQENLSKQMGRPVHDLDKAIHFLQATSTLIENLNSHQPYTSMADHRFDEILMSLKWFQTWEEEVKSTEGMRATDRNKLFISNKTMFDVSSSVIGFTEFCKYSFQHHSCCNVYAHRLNSNIVENVFCQQRGRNGQNNNPTYSQYGPTMNSILMGQTSTTKKSNTGKVDSLSFYKPNKLPVNRSKITKV</sequence>
<dbReference type="Proteomes" id="UP001152795">
    <property type="component" value="Unassembled WGS sequence"/>
</dbReference>
<evidence type="ECO:0000313" key="2">
    <source>
        <dbReference type="EMBL" id="CAB3998309.1"/>
    </source>
</evidence>
<protein>
    <recommendedName>
        <fullName evidence="1">Transposable element P transposase-like RNase H domain-containing protein</fullName>
    </recommendedName>
</protein>